<keyword evidence="4" id="KW-1185">Reference proteome</keyword>
<dbReference type="Pfam" id="PF13411">
    <property type="entry name" value="MerR_1"/>
    <property type="match status" value="1"/>
</dbReference>
<dbReference type="InterPro" id="IPR000551">
    <property type="entry name" value="MerR-type_HTH_dom"/>
</dbReference>
<reference evidence="3" key="1">
    <citation type="submission" date="2022-06" db="EMBL/GenBank/DDBJ databases">
        <title>Rothia sp. isolated from sandalwood seedling.</title>
        <authorList>
            <person name="Tuikhar N."/>
            <person name="Kirdat K."/>
            <person name="Thorat V."/>
            <person name="Swetha P."/>
            <person name="Padma S."/>
            <person name="Sundararaj R."/>
            <person name="Yadav A."/>
        </authorList>
    </citation>
    <scope>NUCLEOTIDE SEQUENCE</scope>
    <source>
        <strain evidence="3">AR01</strain>
    </source>
</reference>
<dbReference type="PROSITE" id="PS00552">
    <property type="entry name" value="HTH_MERR_1"/>
    <property type="match status" value="1"/>
</dbReference>
<dbReference type="PRINTS" id="PR00040">
    <property type="entry name" value="HTHMERR"/>
</dbReference>
<dbReference type="InterPro" id="IPR047057">
    <property type="entry name" value="MerR_fam"/>
</dbReference>
<organism evidence="3 4">
    <name type="scientific">Rothia santali</name>
    <dbReference type="NCBI Taxonomy" id="2949643"/>
    <lineage>
        <taxon>Bacteria</taxon>
        <taxon>Bacillati</taxon>
        <taxon>Actinomycetota</taxon>
        <taxon>Actinomycetes</taxon>
        <taxon>Micrococcales</taxon>
        <taxon>Micrococcaceae</taxon>
        <taxon>Rothia</taxon>
    </lineage>
</organism>
<dbReference type="SMART" id="SM00422">
    <property type="entry name" value="HTH_MERR"/>
    <property type="match status" value="1"/>
</dbReference>
<sequence length="128" mass="13880">MRIGALAQQAGVSTRSLRYYEEQGLLSAERTPGGQREYGKGAVHRVRRIQELYAAGMHSATIKRLLPCTRDIDGGPSEVADAQLALDLAHERERIREQITALKTSLAALDRVIDAASEATPDGQGGPR</sequence>
<evidence type="ECO:0000256" key="1">
    <source>
        <dbReference type="ARBA" id="ARBA00023125"/>
    </source>
</evidence>
<dbReference type="PANTHER" id="PTHR30204:SF97">
    <property type="entry name" value="MERR FAMILY REGULATORY PROTEIN"/>
    <property type="match status" value="1"/>
</dbReference>
<dbReference type="GO" id="GO:0003677">
    <property type="term" value="F:DNA binding"/>
    <property type="evidence" value="ECO:0007669"/>
    <property type="project" value="UniProtKB-KW"/>
</dbReference>
<keyword evidence="1" id="KW-0238">DNA-binding</keyword>
<evidence type="ECO:0000259" key="2">
    <source>
        <dbReference type="PROSITE" id="PS50937"/>
    </source>
</evidence>
<evidence type="ECO:0000313" key="4">
    <source>
        <dbReference type="Proteomes" id="UP001139502"/>
    </source>
</evidence>
<dbReference type="Proteomes" id="UP001139502">
    <property type="component" value="Unassembled WGS sequence"/>
</dbReference>
<gene>
    <name evidence="3" type="ORF">NBM05_13130</name>
</gene>
<dbReference type="Gene3D" id="1.10.1660.10">
    <property type="match status" value="1"/>
</dbReference>
<dbReference type="SUPFAM" id="SSF46955">
    <property type="entry name" value="Putative DNA-binding domain"/>
    <property type="match status" value="1"/>
</dbReference>
<dbReference type="InterPro" id="IPR009061">
    <property type="entry name" value="DNA-bd_dom_put_sf"/>
</dbReference>
<proteinExistence type="predicted"/>
<name>A0A9X2KJJ8_9MICC</name>
<protein>
    <submittedName>
        <fullName evidence="3">MerR family transcriptional regulator</fullName>
    </submittedName>
</protein>
<dbReference type="GO" id="GO:0003700">
    <property type="term" value="F:DNA-binding transcription factor activity"/>
    <property type="evidence" value="ECO:0007669"/>
    <property type="project" value="InterPro"/>
</dbReference>
<evidence type="ECO:0000313" key="3">
    <source>
        <dbReference type="EMBL" id="MCP3426924.1"/>
    </source>
</evidence>
<dbReference type="EMBL" id="JANAFB010000042">
    <property type="protein sequence ID" value="MCP3426924.1"/>
    <property type="molecule type" value="Genomic_DNA"/>
</dbReference>
<comment type="caution">
    <text evidence="3">The sequence shown here is derived from an EMBL/GenBank/DDBJ whole genome shotgun (WGS) entry which is preliminary data.</text>
</comment>
<dbReference type="AlphaFoldDB" id="A0A9X2KJJ8"/>
<accession>A0A9X2KJJ8</accession>
<dbReference type="PANTHER" id="PTHR30204">
    <property type="entry name" value="REDOX-CYCLING DRUG-SENSING TRANSCRIPTIONAL ACTIVATOR SOXR"/>
    <property type="match status" value="1"/>
</dbReference>
<dbReference type="PROSITE" id="PS50937">
    <property type="entry name" value="HTH_MERR_2"/>
    <property type="match status" value="1"/>
</dbReference>
<feature type="domain" description="HTH merR-type" evidence="2">
    <location>
        <begin position="1"/>
        <end position="68"/>
    </location>
</feature>